<dbReference type="Pfam" id="PF13086">
    <property type="entry name" value="AAA_11"/>
    <property type="match status" value="1"/>
</dbReference>
<dbReference type="InterPro" id="IPR047187">
    <property type="entry name" value="SF1_C_Upf1"/>
</dbReference>
<feature type="compositionally biased region" description="Polar residues" evidence="2">
    <location>
        <begin position="2207"/>
        <end position="2222"/>
    </location>
</feature>
<keyword evidence="7" id="KW-0547">Nucleotide-binding</keyword>
<feature type="region of interest" description="Disordered" evidence="2">
    <location>
        <begin position="1247"/>
        <end position="1324"/>
    </location>
</feature>
<accession>A0A6P8G3X8</accession>
<dbReference type="GeneID" id="105911058"/>
<evidence type="ECO:0000313" key="7">
    <source>
        <dbReference type="RefSeq" id="XP_031433954.1"/>
    </source>
</evidence>
<feature type="compositionally biased region" description="Polar residues" evidence="2">
    <location>
        <begin position="918"/>
        <end position="929"/>
    </location>
</feature>
<feature type="coiled-coil region" evidence="1">
    <location>
        <begin position="1695"/>
        <end position="1752"/>
    </location>
</feature>
<dbReference type="GO" id="GO:0006369">
    <property type="term" value="P:termination of RNA polymerase II transcription"/>
    <property type="evidence" value="ECO:0007669"/>
    <property type="project" value="TreeGrafter"/>
</dbReference>
<dbReference type="CTD" id="23064"/>
<organism evidence="6 7">
    <name type="scientific">Clupea harengus</name>
    <name type="common">Atlantic herring</name>
    <dbReference type="NCBI Taxonomy" id="7950"/>
    <lineage>
        <taxon>Eukaryota</taxon>
        <taxon>Metazoa</taxon>
        <taxon>Chordata</taxon>
        <taxon>Craniata</taxon>
        <taxon>Vertebrata</taxon>
        <taxon>Euteleostomi</taxon>
        <taxon>Actinopterygii</taxon>
        <taxon>Neopterygii</taxon>
        <taxon>Teleostei</taxon>
        <taxon>Clupei</taxon>
        <taxon>Clupeiformes</taxon>
        <taxon>Clupeoidei</taxon>
        <taxon>Clupeidae</taxon>
        <taxon>Clupea</taxon>
    </lineage>
</organism>
<keyword evidence="6" id="KW-1185">Reference proteome</keyword>
<feature type="compositionally biased region" description="Polar residues" evidence="2">
    <location>
        <begin position="2173"/>
        <end position="2194"/>
    </location>
</feature>
<dbReference type="GO" id="GO:0004386">
    <property type="term" value="F:helicase activity"/>
    <property type="evidence" value="ECO:0007669"/>
    <property type="project" value="UniProtKB-KW"/>
</dbReference>
<feature type="compositionally biased region" description="Polar residues" evidence="2">
    <location>
        <begin position="2121"/>
        <end position="2130"/>
    </location>
</feature>
<dbReference type="Gene3D" id="3.40.50.300">
    <property type="entry name" value="P-loop containing nucleotide triphosphate hydrolases"/>
    <property type="match status" value="2"/>
</dbReference>
<feature type="compositionally biased region" description="Basic and acidic residues" evidence="2">
    <location>
        <begin position="2224"/>
        <end position="2237"/>
    </location>
</feature>
<dbReference type="PANTHER" id="PTHR10887">
    <property type="entry name" value="DNA2/NAM7 HELICASE FAMILY"/>
    <property type="match status" value="1"/>
</dbReference>
<feature type="compositionally biased region" description="Low complexity" evidence="2">
    <location>
        <begin position="2142"/>
        <end position="2152"/>
    </location>
</feature>
<dbReference type="Proteomes" id="UP000515152">
    <property type="component" value="Chromosome 12"/>
</dbReference>
<feature type="region of interest" description="Disordered" evidence="2">
    <location>
        <begin position="713"/>
        <end position="746"/>
    </location>
</feature>
<feature type="region of interest" description="Disordered" evidence="2">
    <location>
        <begin position="2072"/>
        <end position="2271"/>
    </location>
</feature>
<dbReference type="RefSeq" id="XP_031433954.1">
    <property type="nucleotide sequence ID" value="XM_031578094.2"/>
</dbReference>
<feature type="domain" description="Helicase Sen1 N-terminal" evidence="3">
    <location>
        <begin position="36"/>
        <end position="331"/>
    </location>
</feature>
<dbReference type="CDD" id="cd18042">
    <property type="entry name" value="DEXXQc_SETX"/>
    <property type="match status" value="1"/>
</dbReference>
<feature type="compositionally biased region" description="Low complexity" evidence="2">
    <location>
        <begin position="866"/>
        <end position="877"/>
    </location>
</feature>
<evidence type="ECO:0000256" key="1">
    <source>
        <dbReference type="SAM" id="Coils"/>
    </source>
</evidence>
<proteinExistence type="predicted"/>
<feature type="compositionally biased region" description="Basic and acidic residues" evidence="2">
    <location>
        <begin position="2072"/>
        <end position="2087"/>
    </location>
</feature>
<feature type="compositionally biased region" description="Polar residues" evidence="2">
    <location>
        <begin position="1216"/>
        <end position="1229"/>
    </location>
</feature>
<evidence type="ECO:0000259" key="3">
    <source>
        <dbReference type="Pfam" id="PF12726"/>
    </source>
</evidence>
<reference evidence="7" key="1">
    <citation type="submission" date="2025-08" db="UniProtKB">
        <authorList>
            <consortium name="RefSeq"/>
        </authorList>
    </citation>
    <scope>IDENTIFICATION</scope>
</reference>
<feature type="region of interest" description="Disordered" evidence="2">
    <location>
        <begin position="847"/>
        <end position="947"/>
    </location>
</feature>
<feature type="compositionally biased region" description="Polar residues" evidence="2">
    <location>
        <begin position="1020"/>
        <end position="1044"/>
    </location>
</feature>
<feature type="domain" description="DNA2/NAM7 helicase helicase" evidence="4">
    <location>
        <begin position="1569"/>
        <end position="1841"/>
    </location>
</feature>
<dbReference type="CDD" id="cd18808">
    <property type="entry name" value="SF1_C_Upf1"/>
    <property type="match status" value="1"/>
</dbReference>
<dbReference type="PANTHER" id="PTHR10887:SF495">
    <property type="entry name" value="HELICASE SENATAXIN ISOFORM X1-RELATED"/>
    <property type="match status" value="1"/>
</dbReference>
<dbReference type="FunFam" id="3.40.50.300:FF:000810">
    <property type="entry name" value="probable helicase senataxin"/>
    <property type="match status" value="1"/>
</dbReference>
<gene>
    <name evidence="7" type="primary">setx</name>
</gene>
<keyword evidence="7" id="KW-0378">Hydrolase</keyword>
<protein>
    <submittedName>
        <fullName evidence="7">Probable helicase senataxin isoform X2</fullName>
    </submittedName>
</protein>
<evidence type="ECO:0000259" key="5">
    <source>
        <dbReference type="Pfam" id="PF13087"/>
    </source>
</evidence>
<sequence>MEICLWCTFKRENVVELLEQYVSGSLSSDEYQTATEDLNNCAECVSQYHLARTQVPHLHKRLWALETTRLMERFSQLSRDELDEDDLFLVEDNEEKTVSKMTMDEFELALRIPFTEILQFPYLLAHDKLSELCLDALCRADTIGMNEKYKGIYLLLVHPNDKVRSWAIRTAQMLGPVDRDEFYDVEEVLACMFCVLELGISFSLEDSDPPSACVGKLLRMPSHLYDSSNVKNYWLGICMLLTVLDKQAMDSLFLGPNKQTNILQCILNTMEGEGREFDSSADPFWPALQCFMVILDRLGPNIWGYIEPIKALHTITYSTSYTSEIQTIRSNLSRSCVNVKEEQDDEHQVSCSQMVYETFLQPKLSRPHRSGRTEEFDQQLYKGMASLVGVLQTELGQEMHLYNSTFLWFIPFVRSVMNMDELSIHYVQPVVQYLGDQVSQMFARNAVWDKVTVFFAYLLVHVVEMLLTEGQIKILHACSNIWVKVIGKGAVFANVGAGEFRRRELSVSSSSMTGSARPAGGALSSMSSILHLACLKVIRLVLKEGGRLGSDIHPRARYFLNQLNIHLRDSVRREGWSLSVPELQELQQCLKQLVAALEKKATTAPATVSALPTPPAETVAMESPFANQDPLSFIKKEPMSNPVLCGSPMRDMDCTVNATPIKDELTVGFQNLKPDLGKLQVIRSCLNENLPKMQAIAQKKPVGEEGVAPRVLHSGEKKNPESPRPLPSNSYQESHRPEEDSSSDDDYVPLNVMQRRIIQEKGEESWDESNVNVIVISDEDMASINGVESGDDLASGFEIKKEQVDMVESPGRDFDVDLSESQVFEFETQEDVASAWGDTHFEFAIPKAGSSKSPSSAGFETEFVKPKSAPQKAPQKAPSKKSKPLPPPVIEAQPLRKKWNRGTHPVAQVPNVEATVDAPSTSRVHSSTPAIVPPKKVRTASEPESTVERLGLKKRKRMAFDLSQRSLDCVGQLRRYGQTVQVEKNVKRLRTAKPAPAHKAKGKNQKLLASQEMQFHRQSRNQQQKTSATSPTKHSAPLSPTLQAQKAKPCIGEADQLEGDEKKGDSDDANMQSCDLDQRSKGGGGGDGTPIGGIAEANDNNKEEYYDDFDDYNWNLTLMDPTDMEMCSQMEQFDEENDEDQSVFLTQRDPVDMDIDEDEPLSTMQSLPGDQPDQTIQLPSLPQPPMVQTPSTVHQSDDSLFLKPGMSPMSQKRARPSTTKIYTPSSRNDTLVKDMEKLPTPKLKVAHKALMPPPPAPPPQRLPPAQPELRLLPLPKPPPRPPQITEPCHKPAPQPPPKPAPQPAPTYKTYPRPEASTSSGRPAPFTHNLKASILKAKVLKWQYSWFQNYKQFGPPEDLCDLPLKNVPKTFDSFPDYYHTFFPLLVTNTFEELASEWLREDRIRLNLKVQSVDYGSLDTGLFTVTNANFIANLTPQEESQQQYPKEDDVVILWLPQNTASYGHVMFNDEPRPDCQAHFGVVARSNVIYAGAKRELKLKIQTCGNVLSINKQLVKCEVIGSMLSAMRELSTLCHMHDKALMRTILAPTVYYANFLPASTQLDSESMVQGCNVDQAKAIDCGVSMVMSKQPTPKICLIHGPPGTGKSDTIVNMLHRLSQVGAADPSGQKHLHALVCAPSNSAVDNLMKKIIVFFKEKIKDGKPKGNCGDVNLVRLGSERTICAEVVAFSLDRQTKSRTEKAQHQAKGIEQKIAELEQNMQNLTHMCAMTKDPVQLAQLRNKNLKLNEERERLSQQMKLCKSGKQNTQRVILQEANIICCTLSTSGSVVLESAFRRRGRVPFNCVIIDEAGQAKEMETLIPLLFRCPSLVLVGDPDQLPPTVISQKAKELGYDQSLMARLFKCIHRLSPPRIHFLSQQYRMHPDICSFPSKYIYNNILKTDRMIAQNRCSSDWACESYRLFDVTDGQEMREKDSYFNPKEVKLTIELVQLVTERYQLRPNSQSLRGVIGVITPYSGQKFRIREALRKNHLPKVVVDTVDGFQGREMDCIIVSCVRASNEMGSIGFLGNRQRMNVTITRAKYSLFVLGNLRTLREHSDWKALIEDAESRGTIITTKEQHFKNDARKVFKRDALSPPPHRTQDRPPHPSGRAQFLRSNSTPPFPNPSRASSMSRAPQPTERSRDRRSSSTTSDVVPSRATPSTTARGQNPADRPRDPRSGSTSSDAVPSRVAPSTTTARGQNPADRPRDPRLQGSSSNAAPSWPQPQMTGRDRRGSYERDRQRPCPPPARCGSSRSGSSSSTFRRSSSPSYSRKGRL</sequence>
<keyword evidence="7" id="KW-0347">Helicase</keyword>
<evidence type="ECO:0000313" key="6">
    <source>
        <dbReference type="Proteomes" id="UP000515152"/>
    </source>
</evidence>
<dbReference type="GO" id="GO:0001147">
    <property type="term" value="F:transcription termination site sequence-specific DNA binding"/>
    <property type="evidence" value="ECO:0007669"/>
    <property type="project" value="TreeGrafter"/>
</dbReference>
<dbReference type="InterPro" id="IPR027417">
    <property type="entry name" value="P-loop_NTPase"/>
</dbReference>
<feature type="compositionally biased region" description="Low complexity" evidence="2">
    <location>
        <begin position="2244"/>
        <end position="2271"/>
    </location>
</feature>
<feature type="region of interest" description="Disordered" evidence="2">
    <location>
        <begin position="1013"/>
        <end position="1097"/>
    </location>
</feature>
<evidence type="ECO:0000256" key="2">
    <source>
        <dbReference type="SAM" id="MobiDB-lite"/>
    </source>
</evidence>
<keyword evidence="1" id="KW-0175">Coiled coil</keyword>
<keyword evidence="7" id="KW-0067">ATP-binding</keyword>
<feature type="domain" description="DNA2/NAM7 helicase-like C-terminal" evidence="5">
    <location>
        <begin position="1848"/>
        <end position="2044"/>
    </location>
</feature>
<dbReference type="SUPFAM" id="SSF52540">
    <property type="entry name" value="P-loop containing nucleoside triphosphate hydrolases"/>
    <property type="match status" value="1"/>
</dbReference>
<dbReference type="InterPro" id="IPR045055">
    <property type="entry name" value="DNA2/NAM7-like"/>
</dbReference>
<dbReference type="InterPro" id="IPR024481">
    <property type="entry name" value="Helicase_Sen1_N"/>
</dbReference>
<feature type="compositionally biased region" description="Low complexity" evidence="2">
    <location>
        <begin position="847"/>
        <end position="858"/>
    </location>
</feature>
<name>A0A6P8G3X8_CLUHA</name>
<feature type="region of interest" description="Disordered" evidence="2">
    <location>
        <begin position="1153"/>
        <end position="1234"/>
    </location>
</feature>
<feature type="compositionally biased region" description="Pro residues" evidence="2">
    <location>
        <begin position="1251"/>
        <end position="1266"/>
    </location>
</feature>
<feature type="compositionally biased region" description="Gly residues" evidence="2">
    <location>
        <begin position="1081"/>
        <end position="1091"/>
    </location>
</feature>
<dbReference type="InterPro" id="IPR041679">
    <property type="entry name" value="DNA2/NAM7-like_C"/>
</dbReference>
<dbReference type="GO" id="GO:0016604">
    <property type="term" value="C:nuclear body"/>
    <property type="evidence" value="ECO:0007669"/>
    <property type="project" value="TreeGrafter"/>
</dbReference>
<evidence type="ECO:0000259" key="4">
    <source>
        <dbReference type="Pfam" id="PF13086"/>
    </source>
</evidence>
<dbReference type="InterPro" id="IPR041677">
    <property type="entry name" value="DNA2/NAM7_AAA_11"/>
</dbReference>
<feature type="compositionally biased region" description="Pro residues" evidence="2">
    <location>
        <begin position="1274"/>
        <end position="1304"/>
    </location>
</feature>
<feature type="compositionally biased region" description="Polar residues" evidence="2">
    <location>
        <begin position="1162"/>
        <end position="1180"/>
    </location>
</feature>
<dbReference type="Pfam" id="PF12726">
    <property type="entry name" value="SEN1_N"/>
    <property type="match status" value="1"/>
</dbReference>
<dbReference type="Pfam" id="PF13087">
    <property type="entry name" value="AAA_12"/>
    <property type="match status" value="1"/>
</dbReference>